<keyword evidence="1" id="KW-0732">Signal</keyword>
<dbReference type="EMBL" id="CP089984">
    <property type="protein sequence ID" value="WXB14557.1"/>
    <property type="molecule type" value="Genomic_DNA"/>
</dbReference>
<organism evidence="2 3">
    <name type="scientific">Pendulispora albinea</name>
    <dbReference type="NCBI Taxonomy" id="2741071"/>
    <lineage>
        <taxon>Bacteria</taxon>
        <taxon>Pseudomonadati</taxon>
        <taxon>Myxococcota</taxon>
        <taxon>Myxococcia</taxon>
        <taxon>Myxococcales</taxon>
        <taxon>Sorangiineae</taxon>
        <taxon>Pendulisporaceae</taxon>
        <taxon>Pendulispora</taxon>
    </lineage>
</organism>
<accession>A0ABZ2LUG6</accession>
<gene>
    <name evidence="2" type="ORF">LZC94_42875</name>
</gene>
<feature type="signal peptide" evidence="1">
    <location>
        <begin position="1"/>
        <end position="21"/>
    </location>
</feature>
<name>A0ABZ2LUG6_9BACT</name>
<keyword evidence="3" id="KW-1185">Reference proteome</keyword>
<evidence type="ECO:0008006" key="4">
    <source>
        <dbReference type="Google" id="ProtNLM"/>
    </source>
</evidence>
<sequence>MKSACTFASAALAALALSVFGGCGEDTGTEGSGSGTVAIQVSGEGAAVVGYPYDKNGHRLSFADGWRVTFSKFIVSVGALHLHTSDGKEAFKGSETYVADLHKGPAVLATYRELAVRRWDRFHFRILPPTGAAVNVNGVAQADLDAMIRGKYNYWIEGAAEKGGKSYSFRWGLRNPTQNSNCTNGVDGKDGFVVTNNGVTTGEITVHVDHLFWDSLGSELSSMRFDAIAAATRDDTDITFDELGSQSLTDLRGLDGTPLKDDAGKAIRYNAGSVPLASSTLASFVLASSASQAHVNGLGLCTVKSL</sequence>
<evidence type="ECO:0000313" key="2">
    <source>
        <dbReference type="EMBL" id="WXB14557.1"/>
    </source>
</evidence>
<dbReference type="RefSeq" id="WP_394824179.1">
    <property type="nucleotide sequence ID" value="NZ_CP089984.1"/>
</dbReference>
<reference evidence="2 3" key="1">
    <citation type="submission" date="2021-12" db="EMBL/GenBank/DDBJ databases">
        <title>Discovery of the Pendulisporaceae a myxobacterial family with distinct sporulation behavior and unique specialized metabolism.</title>
        <authorList>
            <person name="Garcia R."/>
            <person name="Popoff A."/>
            <person name="Bader C.D."/>
            <person name="Loehr J."/>
            <person name="Walesch S."/>
            <person name="Walt C."/>
            <person name="Boldt J."/>
            <person name="Bunk B."/>
            <person name="Haeckl F.J.F.P.J."/>
            <person name="Gunesch A.P."/>
            <person name="Birkelbach J."/>
            <person name="Nuebel U."/>
            <person name="Pietschmann T."/>
            <person name="Bach T."/>
            <person name="Mueller R."/>
        </authorList>
    </citation>
    <scope>NUCLEOTIDE SEQUENCE [LARGE SCALE GENOMIC DNA]</scope>
    <source>
        <strain evidence="2 3">MSr11954</strain>
    </source>
</reference>
<dbReference type="Proteomes" id="UP001370348">
    <property type="component" value="Chromosome"/>
</dbReference>
<proteinExistence type="predicted"/>
<dbReference type="PROSITE" id="PS51257">
    <property type="entry name" value="PROKAR_LIPOPROTEIN"/>
    <property type="match status" value="1"/>
</dbReference>
<evidence type="ECO:0000313" key="3">
    <source>
        <dbReference type="Proteomes" id="UP001370348"/>
    </source>
</evidence>
<feature type="chain" id="PRO_5046370915" description="Lipoprotein" evidence="1">
    <location>
        <begin position="22"/>
        <end position="306"/>
    </location>
</feature>
<protein>
    <recommendedName>
        <fullName evidence="4">Lipoprotein</fullName>
    </recommendedName>
</protein>
<evidence type="ECO:0000256" key="1">
    <source>
        <dbReference type="SAM" id="SignalP"/>
    </source>
</evidence>